<proteinExistence type="inferred from homology"/>
<dbReference type="Gene3D" id="2.60.40.2840">
    <property type="match status" value="1"/>
</dbReference>
<comment type="pathway">
    <text evidence="2 18 19">Phospholipid metabolism; phosphatidylcholine biosynthesis.</text>
</comment>
<dbReference type="InterPro" id="IPR036291">
    <property type="entry name" value="NAD(P)-bd_dom_sf"/>
</dbReference>
<dbReference type="InterPro" id="IPR011032">
    <property type="entry name" value="GroES-like_sf"/>
</dbReference>
<comment type="catalytic activity">
    <reaction evidence="18 19">
        <text>a 1,2-diacyl-sn-glycero-3-phosphoethanolamine + S-adenosyl-L-methionine = a 1,2-diacyl-sn-glycero-3-phospho-N-methylethanolamine + S-adenosyl-L-homocysteine + H(+)</text>
        <dbReference type="Rhea" id="RHEA:11164"/>
        <dbReference type="ChEBI" id="CHEBI:15378"/>
        <dbReference type="ChEBI" id="CHEBI:57856"/>
        <dbReference type="ChEBI" id="CHEBI:59789"/>
        <dbReference type="ChEBI" id="CHEBI:64573"/>
        <dbReference type="ChEBI" id="CHEBI:64612"/>
        <dbReference type="EC" id="2.1.1.17"/>
    </reaction>
</comment>
<organism evidence="22 23">
    <name type="scientific">Xylaria grammica</name>
    <dbReference type="NCBI Taxonomy" id="363999"/>
    <lineage>
        <taxon>Eukaryota</taxon>
        <taxon>Fungi</taxon>
        <taxon>Dikarya</taxon>
        <taxon>Ascomycota</taxon>
        <taxon>Pezizomycotina</taxon>
        <taxon>Sordariomycetes</taxon>
        <taxon>Xylariomycetidae</taxon>
        <taxon>Xylariales</taxon>
        <taxon>Xylariaceae</taxon>
        <taxon>Xylaria</taxon>
    </lineage>
</organism>
<evidence type="ECO:0000256" key="19">
    <source>
        <dbReference type="RuleBase" id="RU361122"/>
    </source>
</evidence>
<feature type="compositionally biased region" description="Basic and acidic residues" evidence="20">
    <location>
        <begin position="30"/>
        <end position="45"/>
    </location>
</feature>
<evidence type="ECO:0000256" key="20">
    <source>
        <dbReference type="SAM" id="MobiDB-lite"/>
    </source>
</evidence>
<evidence type="ECO:0000256" key="10">
    <source>
        <dbReference type="ARBA" id="ARBA00022824"/>
    </source>
</evidence>
<feature type="compositionally biased region" description="Basic and acidic residues" evidence="20">
    <location>
        <begin position="345"/>
        <end position="356"/>
    </location>
</feature>
<dbReference type="GO" id="GO:0006656">
    <property type="term" value="P:phosphatidylcholine biosynthetic process"/>
    <property type="evidence" value="ECO:0007669"/>
    <property type="project" value="UniProtKB-UniRule"/>
</dbReference>
<keyword evidence="15 18" id="KW-0594">Phospholipid biosynthesis</keyword>
<dbReference type="GO" id="GO:0032259">
    <property type="term" value="P:methylation"/>
    <property type="evidence" value="ECO:0007669"/>
    <property type="project" value="UniProtKB-KW"/>
</dbReference>
<keyword evidence="11 18" id="KW-1133">Transmembrane helix</keyword>
<feature type="region of interest" description="Disordered" evidence="20">
    <location>
        <begin position="338"/>
        <end position="376"/>
    </location>
</feature>
<dbReference type="InterPro" id="IPR016219">
    <property type="entry name" value="Phosphatid-EA_MeTrfase_fun"/>
</dbReference>
<keyword evidence="7 18" id="KW-0808">Transferase</keyword>
<keyword evidence="8 18" id="KW-0949">S-adenosyl-L-methionine</keyword>
<feature type="transmembrane region" description="Helical" evidence="18 19">
    <location>
        <begin position="207"/>
        <end position="227"/>
    </location>
</feature>
<keyword evidence="12" id="KW-0560">Oxidoreductase</keyword>
<comment type="subcellular location">
    <subcellularLocation>
        <location evidence="1">Endomembrane system</location>
        <topology evidence="1">Multi-pass membrane protein</topology>
    </subcellularLocation>
    <subcellularLocation>
        <location evidence="18 19">Endoplasmic reticulum membrane</location>
        <topology evidence="18 19">Multi-pass membrane protein</topology>
    </subcellularLocation>
</comment>
<dbReference type="PANTHER" id="PTHR32138">
    <property type="entry name" value="PHOSPHATIDYLETHANOLAMINE N-METHYLTRANSFERASE"/>
    <property type="match status" value="1"/>
</dbReference>
<evidence type="ECO:0000256" key="9">
    <source>
        <dbReference type="ARBA" id="ARBA00022692"/>
    </source>
</evidence>
<keyword evidence="16 18" id="KW-1208">Phospholipid metabolism</keyword>
<comment type="function">
    <text evidence="17 18 19">Catalyzes the first step of the methylation pathway of phosphatidylcholine biosynthesis, the SAM-dependent methylation of phosphatidylethanolamine (PE) to phosphatidylmonomethylethanolamine (PMME).</text>
</comment>
<evidence type="ECO:0000256" key="7">
    <source>
        <dbReference type="ARBA" id="ARBA00022679"/>
    </source>
</evidence>
<evidence type="ECO:0000256" key="3">
    <source>
        <dbReference type="ARBA" id="ARBA00005189"/>
    </source>
</evidence>
<comment type="pathway">
    <text evidence="3">Lipid metabolism.</text>
</comment>
<evidence type="ECO:0000256" key="11">
    <source>
        <dbReference type="ARBA" id="ARBA00022989"/>
    </source>
</evidence>
<keyword evidence="10 18" id="KW-0256">Endoplasmic reticulum</keyword>
<feature type="domain" description="Enoyl reductase (ER)" evidence="21">
    <location>
        <begin position="962"/>
        <end position="1318"/>
    </location>
</feature>
<dbReference type="Gene3D" id="3.90.180.10">
    <property type="entry name" value="Medium-chain alcohol dehydrogenases, catalytic domain"/>
    <property type="match status" value="1"/>
</dbReference>
<dbReference type="InterPro" id="IPR047122">
    <property type="entry name" value="Trans-enoyl_RdTase-like"/>
</dbReference>
<dbReference type="GO" id="GO:0005789">
    <property type="term" value="C:endoplasmic reticulum membrane"/>
    <property type="evidence" value="ECO:0007669"/>
    <property type="project" value="UniProtKB-SubCell"/>
</dbReference>
<evidence type="ECO:0000313" key="23">
    <source>
        <dbReference type="Proteomes" id="UP000286045"/>
    </source>
</evidence>
<dbReference type="Gene3D" id="3.40.50.720">
    <property type="entry name" value="NAD(P)-binding Rossmann-like Domain"/>
    <property type="match status" value="1"/>
</dbReference>
<reference evidence="22 23" key="1">
    <citation type="submission" date="2018-12" db="EMBL/GenBank/DDBJ databases">
        <title>Draft genome sequence of Xylaria grammica IHI A82.</title>
        <authorList>
            <person name="Buettner E."/>
            <person name="Kellner H."/>
        </authorList>
    </citation>
    <scope>NUCLEOTIDE SEQUENCE [LARGE SCALE GENOMIC DNA]</scope>
    <source>
        <strain evidence="22 23">IHI A82</strain>
    </source>
</reference>
<dbReference type="STRING" id="363999.A0A439D6L3"/>
<evidence type="ECO:0000256" key="13">
    <source>
        <dbReference type="ARBA" id="ARBA00023098"/>
    </source>
</evidence>
<dbReference type="CDD" id="cd08249">
    <property type="entry name" value="enoyl_reductase_like"/>
    <property type="match status" value="1"/>
</dbReference>
<comment type="caution">
    <text evidence="18 19">Lacks conserved residue(s) required for the propagation of feature annotation.</text>
</comment>
<dbReference type="SUPFAM" id="SSF51735">
    <property type="entry name" value="NAD(P)-binding Rossmann-fold domains"/>
    <property type="match status" value="1"/>
</dbReference>
<evidence type="ECO:0000256" key="12">
    <source>
        <dbReference type="ARBA" id="ARBA00023002"/>
    </source>
</evidence>
<evidence type="ECO:0000256" key="17">
    <source>
        <dbReference type="ARBA" id="ARBA00057332"/>
    </source>
</evidence>
<feature type="transmembrane region" description="Helical" evidence="18 19">
    <location>
        <begin position="117"/>
        <end position="138"/>
    </location>
</feature>
<keyword evidence="6 18" id="KW-0489">Methyltransferase</keyword>
<evidence type="ECO:0000256" key="2">
    <source>
        <dbReference type="ARBA" id="ARBA00004969"/>
    </source>
</evidence>
<name>A0A439D6L3_9PEZI</name>
<dbReference type="PANTHER" id="PTHR32138:SF0">
    <property type="entry name" value="PHOSPHATIDYLETHANOLAMINE N-METHYLTRANSFERASE"/>
    <property type="match status" value="1"/>
</dbReference>
<dbReference type="Pfam" id="PF08240">
    <property type="entry name" value="ADH_N"/>
    <property type="match status" value="1"/>
</dbReference>
<comment type="caution">
    <text evidence="22">The sequence shown here is derived from an EMBL/GenBank/DDBJ whole genome shotgun (WGS) entry which is preliminary data.</text>
</comment>
<dbReference type="SUPFAM" id="SSF50129">
    <property type="entry name" value="GroES-like"/>
    <property type="match status" value="1"/>
</dbReference>
<evidence type="ECO:0000256" key="5">
    <source>
        <dbReference type="ARBA" id="ARBA00022516"/>
    </source>
</evidence>
<protein>
    <recommendedName>
        <fullName evidence="18 19">Phosphatidylethanolamine N-methyltransferase</fullName>
        <shortName evidence="18">PE methyltransferase</shortName>
        <shortName evidence="18 19">PEAMT</shortName>
        <shortName evidence="18">PEMT</shortName>
        <ecNumber evidence="18 19">2.1.1.17</ecNumber>
    </recommendedName>
</protein>
<evidence type="ECO:0000256" key="16">
    <source>
        <dbReference type="ARBA" id="ARBA00023264"/>
    </source>
</evidence>
<keyword evidence="13 18" id="KW-0443">Lipid metabolism</keyword>
<feature type="transmembrane region" description="Helical" evidence="18 19">
    <location>
        <begin position="91"/>
        <end position="111"/>
    </location>
</feature>
<sequence>MSPATNNYPAASELRRRQVDEEDGGNTPTPHEHAGNHESESSHPTDEDDKGSRAGGARKTYGRTRDGRVFVVPVTHDRIPQMLDPRQPKNIGDIVVLAVLAAHILALYALPSPLSKYVFAAIYLFWRAAYNVGIGVLLRWQSNDHTLVAWAQKWQLFELPSAGKNPRPWLYNLLKRESETEIHSEFDFDNAPIEYNTWLLFRRFVDLILLCDFVSYGLFAIACTHTPVGEHALMTASRWALGLAIVVFNFWVKVDALRVVKDYAWYWGDFFFLVDQELTFDGVFEMAPHPMYSIGYAGYYGISMMAGSYAVLFISILAHACQFAFLVLVENPHIEKTYNPPPPRKRVEEQSRDHVQSPEANALQESPDAPSTSEQPSLNEIHNLLGLRNIDLFRNTDYSTCLLLLYLTILALVTPQTPFWQFLFYLASPVRRQNVDSPLPEVRRYDKRGVEAVEGHVPHISHPLLCLVYYGLLEDVLGSSRLNYGFVLLRHVIGASLVALQAWTAMSIYDSLGEFGWFFGDFFFERGVKLNYTSIYRFLNNPERIIGTAGLWGAALITWSKAVFVLAFISHLLTIGFLEFVEQPHMQKVYGESIRDEAGLTRFIKRTLPPYVVEWQSSVNQVMDQTSHLVEEILDAARPTLAAGVSTIVRDTTALFNKYPARLGISKSAPDLGDYDPKYYSVTVQGENSSGSALTERSSGKEGTAGRFPNYLNTLIFEYGAPIKVKWTAPANHGKKDWIGLYMVADNQSREVTDVSSLSRWIPTNPGQYESTTADKGILLSDIPVQRSDTDEADLVKGEMVFSGDKLWWTQGVFEFRYHHDGGHNVMSISQPFEIHVARFDDDDVPAGVDAYASYQSAVESALLPVVQNCLDRDPDIAPSKPTEPWGGHVERDGKYAKRIVYAIRQMFGIEFAPAVVPADGRIRNLAWRICNAKQVLVDDGESYNNDVFVAKMQNYGLIREHTSTAVLKPVPIPQLRDDYILVRTVAVALNPTDWTTLDAPGDNGTLVGCDYSGIVEEVGKAVTRDFKKGDRIAGFAHGGNDANPENGAFARFIAVKAELQVHIPDGVSFEAACTVGVGFGTDGYALYKVLGLPFPDEVPGHPGGNADKNTPTILIYGGSTASGTIAIQLAKFELLLTVYSVFPRSGWNVITTCSPKHFDLVKDRGADMVFDYRTPNVGEQIHEASHGSITKVLDTVSTPSTAAICAAAFASPSDTRRKEGLTYCNLLGEDCPRDDVESVFFLGYSLSGESYIFEAEEFPAQPEDLVFAKKWMPIVDKLWVDGKLKNHPEKVGEGGLLGCIEGMEEMRQGRVSGVKLVYRVDETSWPS</sequence>
<feature type="transmembrane region" description="Helical" evidence="18 19">
    <location>
        <begin position="233"/>
        <end position="252"/>
    </location>
</feature>
<dbReference type="EC" id="2.1.1.17" evidence="18 19"/>
<dbReference type="InterPro" id="IPR020843">
    <property type="entry name" value="ER"/>
</dbReference>
<accession>A0A439D6L3</accession>
<keyword evidence="9 18" id="KW-0812">Transmembrane</keyword>
<keyword evidence="23" id="KW-1185">Reference proteome</keyword>
<evidence type="ECO:0000256" key="6">
    <source>
        <dbReference type="ARBA" id="ARBA00022603"/>
    </source>
</evidence>
<feature type="region of interest" description="Disordered" evidence="20">
    <location>
        <begin position="1"/>
        <end position="60"/>
    </location>
</feature>
<keyword evidence="5 18" id="KW-0444">Lipid biosynthesis</keyword>
<keyword evidence="14 18" id="KW-0472">Membrane</keyword>
<dbReference type="GO" id="GO:0016651">
    <property type="term" value="F:oxidoreductase activity, acting on NAD(P)H"/>
    <property type="evidence" value="ECO:0007669"/>
    <property type="project" value="InterPro"/>
</dbReference>
<evidence type="ECO:0000256" key="4">
    <source>
        <dbReference type="ARBA" id="ARBA00008072"/>
    </source>
</evidence>
<feature type="transmembrane region" description="Helical" evidence="18 19">
    <location>
        <begin position="403"/>
        <end position="427"/>
    </location>
</feature>
<evidence type="ECO:0000256" key="18">
    <source>
        <dbReference type="HAMAP-Rule" id="MF_03217"/>
    </source>
</evidence>
<comment type="similarity">
    <text evidence="4">Belongs to the zinc-containing alcohol dehydrogenase family.</text>
</comment>
<comment type="similarity">
    <text evidence="18 19">Belongs to the class VI-like SAM-binding methyltransferase superfamily. CHO2 family.</text>
</comment>
<dbReference type="Proteomes" id="UP000286045">
    <property type="component" value="Unassembled WGS sequence"/>
</dbReference>
<dbReference type="PROSITE" id="PS51598">
    <property type="entry name" value="SAM_CHO2"/>
    <property type="match status" value="1"/>
</dbReference>
<dbReference type="FunFam" id="2.60.40.2840:FF:000006">
    <property type="entry name" value="Phosphatidylethanolamine N-methyltransferase"/>
    <property type="match status" value="1"/>
</dbReference>
<dbReference type="UniPathway" id="UPA00753"/>
<evidence type="ECO:0000256" key="8">
    <source>
        <dbReference type="ARBA" id="ARBA00022691"/>
    </source>
</evidence>
<dbReference type="EMBL" id="RYZI01000130">
    <property type="protein sequence ID" value="RWA10034.1"/>
    <property type="molecule type" value="Genomic_DNA"/>
</dbReference>
<evidence type="ECO:0000259" key="21">
    <source>
        <dbReference type="SMART" id="SM00829"/>
    </source>
</evidence>
<dbReference type="Pfam" id="PF04191">
    <property type="entry name" value="PEMT"/>
    <property type="match status" value="2"/>
</dbReference>
<gene>
    <name evidence="22" type="ORF">EKO27_g5080</name>
</gene>
<dbReference type="InterPro" id="IPR007318">
    <property type="entry name" value="Phopholipid_MeTrfase"/>
</dbReference>
<dbReference type="SMART" id="SM00829">
    <property type="entry name" value="PKS_ER"/>
    <property type="match status" value="1"/>
</dbReference>
<dbReference type="HAMAP" id="MF_03217">
    <property type="entry name" value="PEMT"/>
    <property type="match status" value="1"/>
</dbReference>
<evidence type="ECO:0000256" key="14">
    <source>
        <dbReference type="ARBA" id="ARBA00023136"/>
    </source>
</evidence>
<dbReference type="GO" id="GO:0004608">
    <property type="term" value="F:phosphatidylethanolamine N-methyltransferase activity"/>
    <property type="evidence" value="ECO:0007669"/>
    <property type="project" value="UniProtKB-UniRule"/>
</dbReference>
<evidence type="ECO:0000256" key="15">
    <source>
        <dbReference type="ARBA" id="ARBA00023209"/>
    </source>
</evidence>
<evidence type="ECO:0000313" key="22">
    <source>
        <dbReference type="EMBL" id="RWA10034.1"/>
    </source>
</evidence>
<dbReference type="InterPro" id="IPR013154">
    <property type="entry name" value="ADH-like_N"/>
</dbReference>
<evidence type="ECO:0000256" key="1">
    <source>
        <dbReference type="ARBA" id="ARBA00004127"/>
    </source>
</evidence>